<gene>
    <name evidence="1" type="ORF">CDAR_211461</name>
</gene>
<organism evidence="1 2">
    <name type="scientific">Caerostris darwini</name>
    <dbReference type="NCBI Taxonomy" id="1538125"/>
    <lineage>
        <taxon>Eukaryota</taxon>
        <taxon>Metazoa</taxon>
        <taxon>Ecdysozoa</taxon>
        <taxon>Arthropoda</taxon>
        <taxon>Chelicerata</taxon>
        <taxon>Arachnida</taxon>
        <taxon>Araneae</taxon>
        <taxon>Araneomorphae</taxon>
        <taxon>Entelegynae</taxon>
        <taxon>Araneoidea</taxon>
        <taxon>Araneidae</taxon>
        <taxon>Caerostris</taxon>
    </lineage>
</organism>
<protein>
    <submittedName>
        <fullName evidence="1">Uncharacterized protein</fullName>
    </submittedName>
</protein>
<dbReference type="Proteomes" id="UP001054837">
    <property type="component" value="Unassembled WGS sequence"/>
</dbReference>
<sequence length="136" mass="16038">MSTRKNKARAKVTRARRVPFWMTPPPPILEEDDNSIPSSIIGHGFYFWGQDRPWPIWGPSFPYRKSSWNNYKHEGLLKCQTAPRRLRLVLTLVGWISGKYERLSILQSLVIVSIFEWDHSWFLWKPKESPSKESPL</sequence>
<keyword evidence="2" id="KW-1185">Reference proteome</keyword>
<reference evidence="1 2" key="1">
    <citation type="submission" date="2021-06" db="EMBL/GenBank/DDBJ databases">
        <title>Caerostris darwini draft genome.</title>
        <authorList>
            <person name="Kono N."/>
            <person name="Arakawa K."/>
        </authorList>
    </citation>
    <scope>NUCLEOTIDE SEQUENCE [LARGE SCALE GENOMIC DNA]</scope>
</reference>
<proteinExistence type="predicted"/>
<dbReference type="EMBL" id="BPLQ01002306">
    <property type="protein sequence ID" value="GIX91192.1"/>
    <property type="molecule type" value="Genomic_DNA"/>
</dbReference>
<dbReference type="AlphaFoldDB" id="A0AAV4P1S7"/>
<comment type="caution">
    <text evidence="1">The sequence shown here is derived from an EMBL/GenBank/DDBJ whole genome shotgun (WGS) entry which is preliminary data.</text>
</comment>
<evidence type="ECO:0000313" key="1">
    <source>
        <dbReference type="EMBL" id="GIX91192.1"/>
    </source>
</evidence>
<name>A0AAV4P1S7_9ARAC</name>
<accession>A0AAV4P1S7</accession>
<evidence type="ECO:0000313" key="2">
    <source>
        <dbReference type="Proteomes" id="UP001054837"/>
    </source>
</evidence>